<dbReference type="EMBL" id="JAXCLA010000011">
    <property type="protein sequence ID" value="MDY0748722.1"/>
    <property type="molecule type" value="Genomic_DNA"/>
</dbReference>
<evidence type="ECO:0000313" key="3">
    <source>
        <dbReference type="Proteomes" id="UP001285263"/>
    </source>
</evidence>
<evidence type="ECO:0008006" key="4">
    <source>
        <dbReference type="Google" id="ProtNLM"/>
    </source>
</evidence>
<feature type="region of interest" description="Disordered" evidence="1">
    <location>
        <begin position="368"/>
        <end position="445"/>
    </location>
</feature>
<dbReference type="InterPro" id="IPR027417">
    <property type="entry name" value="P-loop_NTPase"/>
</dbReference>
<dbReference type="SUPFAM" id="SSF52540">
    <property type="entry name" value="P-loop containing nucleoside triphosphate hydrolases"/>
    <property type="match status" value="1"/>
</dbReference>
<dbReference type="RefSeq" id="WP_320426687.1">
    <property type="nucleotide sequence ID" value="NZ_JAXCLA010000011.1"/>
</dbReference>
<evidence type="ECO:0000313" key="2">
    <source>
        <dbReference type="EMBL" id="MDY0748722.1"/>
    </source>
</evidence>
<dbReference type="Proteomes" id="UP001285263">
    <property type="component" value="Unassembled WGS sequence"/>
</dbReference>
<feature type="compositionally biased region" description="Basic and acidic residues" evidence="1">
    <location>
        <begin position="398"/>
        <end position="421"/>
    </location>
</feature>
<comment type="caution">
    <text evidence="2">The sequence shown here is derived from an EMBL/GenBank/DDBJ whole genome shotgun (WGS) entry which is preliminary data.</text>
</comment>
<sequence>MATTAWPVELALGWTDDEIKNVVRLPGEPIPGLMDMRPGPAAEALERGLGEIFEPSDGVIAALRKIVDAMRSHLLRYYGDRGAYLRGINAKKSPLLEEDVIATCITGLQGVGKSALGRALGRLMATRLVVEPGSGYPSVSFEMFWHVKASTRTTLRSLLEDPLAGCLHNFNSLKQSGDFSASVSRAAYRMGVLLAFLDELQFLTQSENANSLITKLLHGMRYLGLPLFYVTNYSVARRLLSRPPEDQYRLLANPIIVRPDVIDSKSSVDLDRQYTIVSNGALLSKREALLEQMQEYTGGLHRAKIRLLSLAFKACRERSKNEVVSSLDLQSAFRSVEYANFRRDADILRKQAVTGTWVDRNYWCPFDTPGSPSPADSVRANAEEKRRTQQQALLASLKPDETAKLKDLQHSEELPTKEPTARRRPSATADMLKQGHEFLQSQKQR</sequence>
<proteinExistence type="predicted"/>
<organism evidence="2 3">
    <name type="scientific">Roseateles agri</name>
    <dbReference type="NCBI Taxonomy" id="3098619"/>
    <lineage>
        <taxon>Bacteria</taxon>
        <taxon>Pseudomonadati</taxon>
        <taxon>Pseudomonadota</taxon>
        <taxon>Betaproteobacteria</taxon>
        <taxon>Burkholderiales</taxon>
        <taxon>Sphaerotilaceae</taxon>
        <taxon>Roseateles</taxon>
    </lineage>
</organism>
<evidence type="ECO:0000256" key="1">
    <source>
        <dbReference type="SAM" id="MobiDB-lite"/>
    </source>
</evidence>
<accession>A0ABU5DTV4</accession>
<gene>
    <name evidence="2" type="ORF">SNE35_29760</name>
</gene>
<name>A0ABU5DTV4_9BURK</name>
<reference evidence="2 3" key="1">
    <citation type="submission" date="2023-11" db="EMBL/GenBank/DDBJ databases">
        <title>Paucibacter sp. nov., isolated from fresh soil in Korea.</title>
        <authorList>
            <person name="Le N.T.T."/>
        </authorList>
    </citation>
    <scope>NUCLEOTIDE SEQUENCE [LARGE SCALE GENOMIC DNA]</scope>
    <source>
        <strain evidence="2 3">R3-3</strain>
    </source>
</reference>
<keyword evidence="3" id="KW-1185">Reference proteome</keyword>
<protein>
    <recommendedName>
        <fullName evidence="4">AAA+ ATPase domain-containing protein</fullName>
    </recommendedName>
</protein>